<comment type="caution">
    <text evidence="1">The sequence shown here is derived from an EMBL/GenBank/DDBJ whole genome shotgun (WGS) entry which is preliminary data.</text>
</comment>
<gene>
    <name evidence="1" type="ORF">Scep_022725</name>
</gene>
<evidence type="ECO:0008006" key="3">
    <source>
        <dbReference type="Google" id="ProtNLM"/>
    </source>
</evidence>
<dbReference type="InterPro" id="IPR003772">
    <property type="entry name" value="YceD"/>
</dbReference>
<name>A0AAP0F6Z4_9MAGN</name>
<dbReference type="Proteomes" id="UP001419268">
    <property type="component" value="Unassembled WGS sequence"/>
</dbReference>
<protein>
    <recommendedName>
        <fullName evidence="3">Large ribosomal RNA subunit accumulation protein YCED homolog 1, chloroplastic</fullName>
    </recommendedName>
</protein>
<evidence type="ECO:0000313" key="2">
    <source>
        <dbReference type="Proteomes" id="UP001419268"/>
    </source>
</evidence>
<dbReference type="PANTHER" id="PTHR34374">
    <property type="entry name" value="LARGE RIBOSOMAL RNA SUBUNIT ACCUMULATION PROTEIN YCED HOMOLOG 1, CHLOROPLASTIC"/>
    <property type="match status" value="1"/>
</dbReference>
<sequence>MVFVLSPCSTAIVAHKLSSNNNINKTLITNSPNPNLRLFNSNQSPLSVSTPHHHRHHHHHHRFLCRDATITNLDFEDPVEIDWEDESMVGAPWEGAVVYRRDATATHLEYCTTLERLGLGKVSSEVSRSRASAMGMRVANGVKEYPLGTPVLVSVDVGRRRRKKGELRLDGIVRTVLSLGCNRCGEPAAESVFSNFALLLTEEPIEETGVIDMGCIFGEDKSRSTVSNGEEDDDDDVIDLDDRLYFPAEEKEIDISKQIRDLVHIEITINAICDPSCKGLCLKCGANLNSGVCICSRKQESKEKPYGPLGNLKEQLQKK</sequence>
<dbReference type="PANTHER" id="PTHR34374:SF1">
    <property type="entry name" value="LARGE RIBOSOMAL RNA SUBUNIT ACCUMULATION PROTEIN YCED HOMOLOG 1, CHLOROPLASTIC"/>
    <property type="match status" value="1"/>
</dbReference>
<dbReference type="Pfam" id="PF02620">
    <property type="entry name" value="YceD"/>
    <property type="match status" value="1"/>
</dbReference>
<keyword evidence="2" id="KW-1185">Reference proteome</keyword>
<dbReference type="AlphaFoldDB" id="A0AAP0F6Z4"/>
<evidence type="ECO:0000313" key="1">
    <source>
        <dbReference type="EMBL" id="KAK9105881.1"/>
    </source>
</evidence>
<reference evidence="1 2" key="1">
    <citation type="submission" date="2024-01" db="EMBL/GenBank/DDBJ databases">
        <title>Genome assemblies of Stephania.</title>
        <authorList>
            <person name="Yang L."/>
        </authorList>
    </citation>
    <scope>NUCLEOTIDE SEQUENCE [LARGE SCALE GENOMIC DNA]</scope>
    <source>
        <strain evidence="1">JXDWG</strain>
        <tissue evidence="1">Leaf</tissue>
    </source>
</reference>
<accession>A0AAP0F6Z4</accession>
<proteinExistence type="predicted"/>
<organism evidence="1 2">
    <name type="scientific">Stephania cephalantha</name>
    <dbReference type="NCBI Taxonomy" id="152367"/>
    <lineage>
        <taxon>Eukaryota</taxon>
        <taxon>Viridiplantae</taxon>
        <taxon>Streptophyta</taxon>
        <taxon>Embryophyta</taxon>
        <taxon>Tracheophyta</taxon>
        <taxon>Spermatophyta</taxon>
        <taxon>Magnoliopsida</taxon>
        <taxon>Ranunculales</taxon>
        <taxon>Menispermaceae</taxon>
        <taxon>Menispermoideae</taxon>
        <taxon>Cissampelideae</taxon>
        <taxon>Stephania</taxon>
    </lineage>
</organism>
<dbReference type="EMBL" id="JBBNAG010000009">
    <property type="protein sequence ID" value="KAK9105881.1"/>
    <property type="molecule type" value="Genomic_DNA"/>
</dbReference>